<feature type="chain" id="PRO_5002242501" evidence="1">
    <location>
        <begin position="21"/>
        <end position="368"/>
    </location>
</feature>
<name>A0A0D2GHM8_9EURO</name>
<dbReference type="Proteomes" id="UP000053029">
    <property type="component" value="Unassembled WGS sequence"/>
</dbReference>
<dbReference type="VEuPathDB" id="FungiDB:Z517_07878"/>
<organism evidence="2 3">
    <name type="scientific">Fonsecaea pedrosoi CBS 271.37</name>
    <dbReference type="NCBI Taxonomy" id="1442368"/>
    <lineage>
        <taxon>Eukaryota</taxon>
        <taxon>Fungi</taxon>
        <taxon>Dikarya</taxon>
        <taxon>Ascomycota</taxon>
        <taxon>Pezizomycotina</taxon>
        <taxon>Eurotiomycetes</taxon>
        <taxon>Chaetothyriomycetidae</taxon>
        <taxon>Chaetothyriales</taxon>
        <taxon>Herpotrichiellaceae</taxon>
        <taxon>Fonsecaea</taxon>
    </lineage>
</organism>
<evidence type="ECO:0000313" key="3">
    <source>
        <dbReference type="Proteomes" id="UP000053029"/>
    </source>
</evidence>
<dbReference type="OrthoDB" id="4766028at2759"/>
<dbReference type="AlphaFoldDB" id="A0A0D2GHM8"/>
<accession>A0A0D2GHM8</accession>
<gene>
    <name evidence="2" type="ORF">Z517_07878</name>
</gene>
<dbReference type="GeneID" id="25307368"/>
<dbReference type="HOGENOM" id="CLU_752345_0_0_1"/>
<keyword evidence="1" id="KW-0732">Signal</keyword>
<protein>
    <submittedName>
        <fullName evidence="2">Uncharacterized protein</fullName>
    </submittedName>
</protein>
<proteinExistence type="predicted"/>
<evidence type="ECO:0000256" key="1">
    <source>
        <dbReference type="SAM" id="SignalP"/>
    </source>
</evidence>
<keyword evidence="3" id="KW-1185">Reference proteome</keyword>
<reference evidence="2 3" key="1">
    <citation type="submission" date="2015-01" db="EMBL/GenBank/DDBJ databases">
        <title>The Genome Sequence of Fonsecaea pedrosoi CBS 271.37.</title>
        <authorList>
            <consortium name="The Broad Institute Genomics Platform"/>
            <person name="Cuomo C."/>
            <person name="de Hoog S."/>
            <person name="Gorbushina A."/>
            <person name="Stielow B."/>
            <person name="Teixiera M."/>
            <person name="Abouelleil A."/>
            <person name="Chapman S.B."/>
            <person name="Priest M."/>
            <person name="Young S.K."/>
            <person name="Wortman J."/>
            <person name="Nusbaum C."/>
            <person name="Birren B."/>
        </authorList>
    </citation>
    <scope>NUCLEOTIDE SEQUENCE [LARGE SCALE GENOMIC DNA]</scope>
    <source>
        <strain evidence="2 3">CBS 271.37</strain>
    </source>
</reference>
<dbReference type="EMBL" id="KN846973">
    <property type="protein sequence ID" value="KIW78045.1"/>
    <property type="molecule type" value="Genomic_DNA"/>
</dbReference>
<sequence>MKNCVELLALFICLISDVEAFKVSFYKNTNCAGEFLGTWVGGEGQGCRQEYAGLAEGVVVESTGSVDDSTTVQFYNSENCIPGTEVSQANVGCLTVDQAVIGAYKSFQVIPSNPSASNSASKRRSPIDRRYPFSLASTAPRVPPTPTIYHGMDLSFDGVSYKLHQIYANAYVGILPDEWDDTVHIMNDNELVLQDFIRNITEREIDQRDLVSSLCDIFTACISAAEQDAVKIRDALTPYANVVKTAAQAGGQKVFDFLKAPFFHQVAVDTVAGLAPAVVGGVVQAVVGAQVAGNTNNAASCSQEKDQIDALISIVQSQISALDAASAKITAQQNDAGDEVFTVTVTVVACGTSLVGANCGVPASFCPS</sequence>
<feature type="signal peptide" evidence="1">
    <location>
        <begin position="1"/>
        <end position="20"/>
    </location>
</feature>
<evidence type="ECO:0000313" key="2">
    <source>
        <dbReference type="EMBL" id="KIW78045.1"/>
    </source>
</evidence>
<dbReference type="RefSeq" id="XP_013281853.1">
    <property type="nucleotide sequence ID" value="XM_013426399.1"/>
</dbReference>